<name>A0ABY4YS25_9MICO</name>
<evidence type="ECO:0000313" key="2">
    <source>
        <dbReference type="EMBL" id="USQ79514.1"/>
    </source>
</evidence>
<evidence type="ECO:0000313" key="3">
    <source>
        <dbReference type="Proteomes" id="UP001056455"/>
    </source>
</evidence>
<proteinExistence type="predicted"/>
<reference evidence="2" key="1">
    <citation type="submission" date="2022-06" db="EMBL/GenBank/DDBJ databases">
        <title>Ornithinimicrobium HY1793.</title>
        <authorList>
            <person name="Huang Y."/>
        </authorList>
    </citation>
    <scope>NUCLEOTIDE SEQUENCE</scope>
    <source>
        <strain evidence="2">HY1793</strain>
    </source>
</reference>
<gene>
    <name evidence="2" type="ORF">NF556_18245</name>
</gene>
<keyword evidence="3" id="KW-1185">Reference proteome</keyword>
<dbReference type="EMBL" id="CP099489">
    <property type="protein sequence ID" value="USQ79514.1"/>
    <property type="molecule type" value="Genomic_DNA"/>
</dbReference>
<dbReference type="Proteomes" id="UP001056455">
    <property type="component" value="Chromosome"/>
</dbReference>
<accession>A0ABY4YS25</accession>
<dbReference type="RefSeq" id="WP_252592621.1">
    <property type="nucleotide sequence ID" value="NZ_CP099489.1"/>
</dbReference>
<feature type="region of interest" description="Disordered" evidence="1">
    <location>
        <begin position="1"/>
        <end position="66"/>
    </location>
</feature>
<organism evidence="2 3">
    <name type="scientific">Ornithinimicrobium faecis</name>
    <dbReference type="NCBI Taxonomy" id="2934158"/>
    <lineage>
        <taxon>Bacteria</taxon>
        <taxon>Bacillati</taxon>
        <taxon>Actinomycetota</taxon>
        <taxon>Actinomycetes</taxon>
        <taxon>Micrococcales</taxon>
        <taxon>Ornithinimicrobiaceae</taxon>
        <taxon>Ornithinimicrobium</taxon>
    </lineage>
</organism>
<evidence type="ECO:0000256" key="1">
    <source>
        <dbReference type="SAM" id="MobiDB-lite"/>
    </source>
</evidence>
<sequence length="66" mass="7482">MTHDEVPERRRHRRVIAPATNANPEDTPDFTEPHGDLDEQGSGGDGPSQEVGTDQWWRAQRPPHWG</sequence>
<protein>
    <submittedName>
        <fullName evidence="2">Uncharacterized protein</fullName>
    </submittedName>
</protein>